<dbReference type="EMBL" id="MU596804">
    <property type="protein sequence ID" value="KAI5606945.1"/>
    <property type="molecule type" value="Genomic_DNA"/>
</dbReference>
<organism evidence="1 2">
    <name type="scientific">Silurus asotus</name>
    <name type="common">Amur catfish</name>
    <name type="synonym">Parasilurus asotus</name>
    <dbReference type="NCBI Taxonomy" id="30991"/>
    <lineage>
        <taxon>Eukaryota</taxon>
        <taxon>Metazoa</taxon>
        <taxon>Chordata</taxon>
        <taxon>Craniata</taxon>
        <taxon>Vertebrata</taxon>
        <taxon>Euteleostomi</taxon>
        <taxon>Actinopterygii</taxon>
        <taxon>Neopterygii</taxon>
        <taxon>Teleostei</taxon>
        <taxon>Ostariophysi</taxon>
        <taxon>Siluriformes</taxon>
        <taxon>Siluridae</taxon>
        <taxon>Silurus</taxon>
    </lineage>
</organism>
<evidence type="ECO:0000313" key="1">
    <source>
        <dbReference type="EMBL" id="KAI5606945.1"/>
    </source>
</evidence>
<protein>
    <submittedName>
        <fullName evidence="1">Coiled-coil domain-containing protein 141</fullName>
    </submittedName>
</protein>
<proteinExistence type="predicted"/>
<accession>A0AAD5A0D6</accession>
<gene>
    <name evidence="1" type="ORF">C0J50_12499</name>
</gene>
<comment type="caution">
    <text evidence="1">The sequence shown here is derived from an EMBL/GenBank/DDBJ whole genome shotgun (WGS) entry which is preliminary data.</text>
</comment>
<reference evidence="1" key="1">
    <citation type="submission" date="2018-07" db="EMBL/GenBank/DDBJ databases">
        <title>Comparative genomics of catfishes provides insights into carnivory and benthic adaptation.</title>
        <authorList>
            <person name="Zhang Y."/>
            <person name="Wang D."/>
            <person name="Peng Z."/>
            <person name="Zheng S."/>
            <person name="Shao F."/>
            <person name="Tao W."/>
        </authorList>
    </citation>
    <scope>NUCLEOTIDE SEQUENCE</scope>
    <source>
        <strain evidence="1">Chongqing</strain>
    </source>
</reference>
<name>A0AAD5A0D6_SILAS</name>
<evidence type="ECO:0000313" key="2">
    <source>
        <dbReference type="Proteomes" id="UP001205998"/>
    </source>
</evidence>
<feature type="non-terminal residue" evidence="1">
    <location>
        <position position="1"/>
    </location>
</feature>
<sequence>FAIKIDEAEELQSAGTDLNPDTGLTELKHKYSSLRRGLLEKSMKALNRKCELLDFLKSFEAEEALRYTVGARAAQNSYRKVDGLMELLQDRRRAVDQRMAQQIHSQEVKNRISEWERQEQE</sequence>
<keyword evidence="2" id="KW-1185">Reference proteome</keyword>
<dbReference type="AlphaFoldDB" id="A0AAD5A0D6"/>
<feature type="non-terminal residue" evidence="1">
    <location>
        <position position="121"/>
    </location>
</feature>
<dbReference type="Proteomes" id="UP001205998">
    <property type="component" value="Unassembled WGS sequence"/>
</dbReference>